<gene>
    <name evidence="2" type="ORF">ACFQ5G_39185</name>
</gene>
<evidence type="ECO:0000313" key="2">
    <source>
        <dbReference type="EMBL" id="MFD1371390.1"/>
    </source>
</evidence>
<protein>
    <submittedName>
        <fullName evidence="2">Uncharacterized protein</fullName>
    </submittedName>
</protein>
<reference evidence="3" key="1">
    <citation type="journal article" date="2019" name="Int. J. Syst. Evol. Microbiol.">
        <title>The Global Catalogue of Microorganisms (GCM) 10K type strain sequencing project: providing services to taxonomists for standard genome sequencing and annotation.</title>
        <authorList>
            <consortium name="The Broad Institute Genomics Platform"/>
            <consortium name="The Broad Institute Genome Sequencing Center for Infectious Disease"/>
            <person name="Wu L."/>
            <person name="Ma J."/>
        </authorList>
    </citation>
    <scope>NUCLEOTIDE SEQUENCE [LARGE SCALE GENOMIC DNA]</scope>
    <source>
        <strain evidence="3">CCM 7526</strain>
    </source>
</reference>
<keyword evidence="3" id="KW-1185">Reference proteome</keyword>
<dbReference type="Proteomes" id="UP001597183">
    <property type="component" value="Unassembled WGS sequence"/>
</dbReference>
<accession>A0ABW4AM83</accession>
<feature type="chain" id="PRO_5045929485" evidence="1">
    <location>
        <begin position="23"/>
        <end position="68"/>
    </location>
</feature>
<name>A0ABW4AM83_9ACTN</name>
<evidence type="ECO:0000256" key="1">
    <source>
        <dbReference type="SAM" id="SignalP"/>
    </source>
</evidence>
<dbReference type="RefSeq" id="WP_317789884.1">
    <property type="nucleotide sequence ID" value="NZ_AP028461.1"/>
</dbReference>
<keyword evidence="1" id="KW-0732">Signal</keyword>
<evidence type="ECO:0000313" key="3">
    <source>
        <dbReference type="Proteomes" id="UP001597183"/>
    </source>
</evidence>
<proteinExistence type="predicted"/>
<comment type="caution">
    <text evidence="2">The sequence shown here is derived from an EMBL/GenBank/DDBJ whole genome shotgun (WGS) entry which is preliminary data.</text>
</comment>
<dbReference type="EMBL" id="JBHTMK010000051">
    <property type="protein sequence ID" value="MFD1371390.1"/>
    <property type="molecule type" value="Genomic_DNA"/>
</dbReference>
<organism evidence="2 3">
    <name type="scientific">Actinoplanes sichuanensis</name>
    <dbReference type="NCBI Taxonomy" id="512349"/>
    <lineage>
        <taxon>Bacteria</taxon>
        <taxon>Bacillati</taxon>
        <taxon>Actinomycetota</taxon>
        <taxon>Actinomycetes</taxon>
        <taxon>Micromonosporales</taxon>
        <taxon>Micromonosporaceae</taxon>
        <taxon>Actinoplanes</taxon>
    </lineage>
</organism>
<sequence>MTKNPRHLVMPTILAAAAIAFTGTQLTAPEQTTSATGATQPVVVPNDVPGLPGLPLNPKLPIVEDWPW</sequence>
<feature type="signal peptide" evidence="1">
    <location>
        <begin position="1"/>
        <end position="22"/>
    </location>
</feature>